<name>A0AAX0B7X2_CLOBE</name>
<dbReference type="AlphaFoldDB" id="A0AAX0B7X2"/>
<sequence>MMKKSFQLNIDEENRMYRYPALKLNLCGNLPKS</sequence>
<evidence type="ECO:0000313" key="1">
    <source>
        <dbReference type="EMBL" id="NRT91460.1"/>
    </source>
</evidence>
<protein>
    <submittedName>
        <fullName evidence="1">Uncharacterized protein</fullName>
    </submittedName>
</protein>
<reference evidence="1" key="1">
    <citation type="submission" date="2020-05" db="EMBL/GenBank/DDBJ databases">
        <authorList>
            <person name="Brown S."/>
            <person name="Huntemann M."/>
            <person name="Clum A."/>
            <person name="Spunde A."/>
            <person name="Palaniappan K."/>
            <person name="Ritter S."/>
            <person name="Mikhailova N."/>
            <person name="Chen I.-M."/>
            <person name="Stamatis D."/>
            <person name="Reddy T."/>
            <person name="O'Malley R."/>
            <person name="Daum C."/>
            <person name="Shapiro N."/>
            <person name="Ivanova N."/>
            <person name="Kyrpides N."/>
            <person name="Woyke T."/>
        </authorList>
    </citation>
    <scope>NUCLEOTIDE SEQUENCE</scope>
    <source>
        <strain evidence="1">DJ080</strain>
    </source>
</reference>
<evidence type="ECO:0000313" key="2">
    <source>
        <dbReference type="Proteomes" id="UP001193748"/>
    </source>
</evidence>
<reference evidence="1" key="2">
    <citation type="journal article" date="2022" name="Nat. Biotechnol.">
        <title>Carbon-negative production of acetone and isopropanol by gas fermentation at industrial pilot scale.</title>
        <authorList>
            <person name="Liew F.E."/>
            <person name="Nogle R."/>
            <person name="Abdalla T."/>
            <person name="Rasor B.J."/>
            <person name="Canter C."/>
            <person name="Jensen R.O."/>
            <person name="Wang L."/>
            <person name="Strutz J."/>
            <person name="Chirania P."/>
            <person name="De Tissera S."/>
            <person name="Mueller A.P."/>
            <person name="Ruan Z."/>
            <person name="Gao A."/>
            <person name="Tran L."/>
            <person name="Engle N.L."/>
            <person name="Bromley J.C."/>
            <person name="Daniell J."/>
            <person name="Conrado R."/>
            <person name="Tschaplinski T.J."/>
            <person name="Giannone R.J."/>
            <person name="Hettich R.L."/>
            <person name="Karim A.S."/>
            <person name="Simpson S.D."/>
            <person name="Brown S.D."/>
            <person name="Leang C."/>
            <person name="Jewett M.C."/>
            <person name="Kopke M."/>
        </authorList>
    </citation>
    <scope>NUCLEOTIDE SEQUENCE</scope>
    <source>
        <strain evidence="1">DJ080</strain>
    </source>
</reference>
<dbReference type="Proteomes" id="UP001193748">
    <property type="component" value="Unassembled WGS sequence"/>
</dbReference>
<organism evidence="1 2">
    <name type="scientific">Clostridium beijerinckii</name>
    <name type="common">Clostridium MP</name>
    <dbReference type="NCBI Taxonomy" id="1520"/>
    <lineage>
        <taxon>Bacteria</taxon>
        <taxon>Bacillati</taxon>
        <taxon>Bacillota</taxon>
        <taxon>Clostridia</taxon>
        <taxon>Eubacteriales</taxon>
        <taxon>Clostridiaceae</taxon>
        <taxon>Clostridium</taxon>
    </lineage>
</organism>
<accession>A0AAX0B7X2</accession>
<comment type="caution">
    <text evidence="1">The sequence shown here is derived from an EMBL/GenBank/DDBJ whole genome shotgun (WGS) entry which is preliminary data.</text>
</comment>
<proteinExistence type="predicted"/>
<gene>
    <name evidence="1" type="ORF">B0H41_005139</name>
</gene>
<dbReference type="EMBL" id="JABSWW010000001">
    <property type="protein sequence ID" value="NRT91460.1"/>
    <property type="molecule type" value="Genomic_DNA"/>
</dbReference>